<organism evidence="1 2">
    <name type="scientific">Smallanthus sonchifolius</name>
    <dbReference type="NCBI Taxonomy" id="185202"/>
    <lineage>
        <taxon>Eukaryota</taxon>
        <taxon>Viridiplantae</taxon>
        <taxon>Streptophyta</taxon>
        <taxon>Embryophyta</taxon>
        <taxon>Tracheophyta</taxon>
        <taxon>Spermatophyta</taxon>
        <taxon>Magnoliopsida</taxon>
        <taxon>eudicotyledons</taxon>
        <taxon>Gunneridae</taxon>
        <taxon>Pentapetalae</taxon>
        <taxon>asterids</taxon>
        <taxon>campanulids</taxon>
        <taxon>Asterales</taxon>
        <taxon>Asteraceae</taxon>
        <taxon>Asteroideae</taxon>
        <taxon>Heliantheae alliance</taxon>
        <taxon>Millerieae</taxon>
        <taxon>Smallanthus</taxon>
    </lineage>
</organism>
<dbReference type="Proteomes" id="UP001056120">
    <property type="component" value="Linkage Group LG21"/>
</dbReference>
<proteinExistence type="predicted"/>
<protein>
    <submittedName>
        <fullName evidence="1">Uncharacterized protein</fullName>
    </submittedName>
</protein>
<sequence length="358" mass="40522">MYMTLGANGLYGWLLSQFNGSVFTNNSGLGFDPGKGKFNSLERGDLAEKKRAMKFLVIMTITISILILLRGGWGIWCGQGSDISFERSWDWVDCGLGQKMGFFHVRRMGSGGEVGPNIVFKGLIGMGRDRFQWRPSRYDADQLLSGRFVRLHPSIAVSLGLAVSPSRRLDWFNDNRLIIPVILNISKCCSQELCMIGEFRAQSFWVMSDLGMPGRLASWWLTYYMITSVVKSAQENSGLSDGYLGSLGTNADIWKLMELDLAHVKVWVAKKCLHQFFVAEWKTHLMRPIVFCVRSSNSCRVHLYRLIIFVLYIGSNRDYPRVIVRLQFRPFLFFWGVDSTLRITQDAGGDQSVAATAM</sequence>
<name>A0ACB9CFE6_9ASTR</name>
<reference evidence="1 2" key="2">
    <citation type="journal article" date="2022" name="Mol. Ecol. Resour.">
        <title>The genomes of chicory, endive, great burdock and yacon provide insights into Asteraceae paleo-polyploidization history and plant inulin production.</title>
        <authorList>
            <person name="Fan W."/>
            <person name="Wang S."/>
            <person name="Wang H."/>
            <person name="Wang A."/>
            <person name="Jiang F."/>
            <person name="Liu H."/>
            <person name="Zhao H."/>
            <person name="Xu D."/>
            <person name="Zhang Y."/>
        </authorList>
    </citation>
    <scope>NUCLEOTIDE SEQUENCE [LARGE SCALE GENOMIC DNA]</scope>
    <source>
        <strain evidence="2">cv. Yunnan</strain>
        <tissue evidence="1">Leaves</tissue>
    </source>
</reference>
<evidence type="ECO:0000313" key="2">
    <source>
        <dbReference type="Proteomes" id="UP001056120"/>
    </source>
</evidence>
<gene>
    <name evidence="1" type="ORF">L1987_64208</name>
</gene>
<keyword evidence="2" id="KW-1185">Reference proteome</keyword>
<comment type="caution">
    <text evidence="1">The sequence shown here is derived from an EMBL/GenBank/DDBJ whole genome shotgun (WGS) entry which is preliminary data.</text>
</comment>
<dbReference type="EMBL" id="CM042038">
    <property type="protein sequence ID" value="KAI3732994.1"/>
    <property type="molecule type" value="Genomic_DNA"/>
</dbReference>
<accession>A0ACB9CFE6</accession>
<evidence type="ECO:0000313" key="1">
    <source>
        <dbReference type="EMBL" id="KAI3732994.1"/>
    </source>
</evidence>
<reference evidence="2" key="1">
    <citation type="journal article" date="2022" name="Mol. Ecol. Resour.">
        <title>The genomes of chicory, endive, great burdock and yacon provide insights into Asteraceae palaeo-polyploidization history and plant inulin production.</title>
        <authorList>
            <person name="Fan W."/>
            <person name="Wang S."/>
            <person name="Wang H."/>
            <person name="Wang A."/>
            <person name="Jiang F."/>
            <person name="Liu H."/>
            <person name="Zhao H."/>
            <person name="Xu D."/>
            <person name="Zhang Y."/>
        </authorList>
    </citation>
    <scope>NUCLEOTIDE SEQUENCE [LARGE SCALE GENOMIC DNA]</scope>
    <source>
        <strain evidence="2">cv. Yunnan</strain>
    </source>
</reference>